<protein>
    <submittedName>
        <fullName evidence="2">Uncharacterized protein</fullName>
    </submittedName>
</protein>
<gene>
    <name evidence="2" type="ORF">ColLi_01666</name>
</gene>
<evidence type="ECO:0000256" key="1">
    <source>
        <dbReference type="SAM" id="MobiDB-lite"/>
    </source>
</evidence>
<sequence length="377" mass="43098">MNFLAGIRFADMMNPALQDSDEYSRYIDLVEQVSPYLGTDATPDLKTEEGEEAPLLQFARLRGYIVATIKRIGQGLPEIEFEELQTFDGHVDEIKNLQYDSFVASDEKVYDLTAAMRFGSCNPNYAKFKPFLGGNVTNKELKSYLFNSCNGLICAVLVKKKQPGGGGGRVVKWDPKRQAPPHYKMPIWISQPRRQKSPPADDEIAPYPRTVRRAQIGLQDGDFEKEDIFKPSPSRNYLSNLMKNIKYHTRPEIRKKSGRDYTSTRTLSSVSKPATEQFARLNSEFKRRKNGKELKTRIVTSVDAIHNETVHGVTVLRHNSQTAGNTKPKLRYWTLEKQSPIVKDAENSTSEKRLALEPIPKRKLRFEVDEKQIKKQR</sequence>
<dbReference type="Proteomes" id="UP001055172">
    <property type="component" value="Unassembled WGS sequence"/>
</dbReference>
<evidence type="ECO:0000313" key="2">
    <source>
        <dbReference type="EMBL" id="GJC78828.1"/>
    </source>
</evidence>
<dbReference type="EMBL" id="BPPX01000003">
    <property type="protein sequence ID" value="GJC78828.1"/>
    <property type="molecule type" value="Genomic_DNA"/>
</dbReference>
<keyword evidence="3" id="KW-1185">Reference proteome</keyword>
<name>A0AA37GDB8_9PEZI</name>
<proteinExistence type="predicted"/>
<comment type="caution">
    <text evidence="2">The sequence shown here is derived from an EMBL/GenBank/DDBJ whole genome shotgun (WGS) entry which is preliminary data.</text>
</comment>
<feature type="compositionally biased region" description="Polar residues" evidence="1">
    <location>
        <begin position="260"/>
        <end position="274"/>
    </location>
</feature>
<evidence type="ECO:0000313" key="3">
    <source>
        <dbReference type="Proteomes" id="UP001055172"/>
    </source>
</evidence>
<feature type="region of interest" description="Disordered" evidence="1">
    <location>
        <begin position="254"/>
        <end position="274"/>
    </location>
</feature>
<accession>A0AA37GDB8</accession>
<dbReference type="AlphaFoldDB" id="A0AA37GDB8"/>
<reference evidence="2 3" key="1">
    <citation type="submission" date="2021-07" db="EMBL/GenBank/DDBJ databases">
        <title>Genome data of Colletotrichum spaethianum.</title>
        <authorList>
            <person name="Utami Y.D."/>
            <person name="Hiruma K."/>
        </authorList>
    </citation>
    <scope>NUCLEOTIDE SEQUENCE [LARGE SCALE GENOMIC DNA]</scope>
    <source>
        <strain evidence="2 3">MAFF 242679</strain>
    </source>
</reference>
<organism evidence="2 3">
    <name type="scientific">Colletotrichum liriopes</name>
    <dbReference type="NCBI Taxonomy" id="708192"/>
    <lineage>
        <taxon>Eukaryota</taxon>
        <taxon>Fungi</taxon>
        <taxon>Dikarya</taxon>
        <taxon>Ascomycota</taxon>
        <taxon>Pezizomycotina</taxon>
        <taxon>Sordariomycetes</taxon>
        <taxon>Hypocreomycetidae</taxon>
        <taxon>Glomerellales</taxon>
        <taxon>Glomerellaceae</taxon>
        <taxon>Colletotrichum</taxon>
        <taxon>Colletotrichum spaethianum species complex</taxon>
    </lineage>
</organism>